<dbReference type="Proteomes" id="UP000335636">
    <property type="component" value="Unassembled WGS sequence"/>
</dbReference>
<feature type="region of interest" description="Disordered" evidence="1">
    <location>
        <begin position="1"/>
        <end position="114"/>
    </location>
</feature>
<accession>A0A5E4AYV5</accession>
<protein>
    <submittedName>
        <fullName evidence="2">Uncharacterized protein</fullName>
    </submittedName>
</protein>
<gene>
    <name evidence="2" type="ORF">MONAX_5E044203</name>
</gene>
<evidence type="ECO:0000313" key="3">
    <source>
        <dbReference type="Proteomes" id="UP000335636"/>
    </source>
</evidence>
<dbReference type="AlphaFoldDB" id="A0A5E4AYV5"/>
<evidence type="ECO:0000313" key="2">
    <source>
        <dbReference type="EMBL" id="VTJ62046.1"/>
    </source>
</evidence>
<feature type="compositionally biased region" description="Basic and acidic residues" evidence="1">
    <location>
        <begin position="91"/>
        <end position="101"/>
    </location>
</feature>
<feature type="compositionally biased region" description="Gly residues" evidence="1">
    <location>
        <begin position="1"/>
        <end position="13"/>
    </location>
</feature>
<feature type="non-terminal residue" evidence="2">
    <location>
        <position position="114"/>
    </location>
</feature>
<dbReference type="EMBL" id="CABDUW010000188">
    <property type="protein sequence ID" value="VTJ62046.1"/>
    <property type="molecule type" value="Genomic_DNA"/>
</dbReference>
<name>A0A5E4AYV5_MARMO</name>
<proteinExistence type="predicted"/>
<feature type="compositionally biased region" description="Basic and acidic residues" evidence="1">
    <location>
        <begin position="51"/>
        <end position="69"/>
    </location>
</feature>
<feature type="compositionally biased region" description="Polar residues" evidence="1">
    <location>
        <begin position="103"/>
        <end position="114"/>
    </location>
</feature>
<comment type="caution">
    <text evidence="2">The sequence shown here is derived from an EMBL/GenBank/DDBJ whole genome shotgun (WGS) entry which is preliminary data.</text>
</comment>
<evidence type="ECO:0000256" key="1">
    <source>
        <dbReference type="SAM" id="MobiDB-lite"/>
    </source>
</evidence>
<organism evidence="2 3">
    <name type="scientific">Marmota monax</name>
    <name type="common">Woodchuck</name>
    <dbReference type="NCBI Taxonomy" id="9995"/>
    <lineage>
        <taxon>Eukaryota</taxon>
        <taxon>Metazoa</taxon>
        <taxon>Chordata</taxon>
        <taxon>Craniata</taxon>
        <taxon>Vertebrata</taxon>
        <taxon>Euteleostomi</taxon>
        <taxon>Mammalia</taxon>
        <taxon>Eutheria</taxon>
        <taxon>Euarchontoglires</taxon>
        <taxon>Glires</taxon>
        <taxon>Rodentia</taxon>
        <taxon>Sciuromorpha</taxon>
        <taxon>Sciuridae</taxon>
        <taxon>Xerinae</taxon>
        <taxon>Marmotini</taxon>
        <taxon>Marmota</taxon>
    </lineage>
</organism>
<sequence length="114" mass="12164">MGCGRGGEWCGGEGRAKNNNQGSARFPPGALRTLTLRERSEGSRSVSATRRALDSDGTSDGKVEAEAETPRGLVSMPGQMKGKTGIGESGVPRESRSDRRQWFQVNSSSKLCFS</sequence>
<reference evidence="2" key="1">
    <citation type="submission" date="2019-04" db="EMBL/GenBank/DDBJ databases">
        <authorList>
            <person name="Alioto T."/>
            <person name="Alioto T."/>
        </authorList>
    </citation>
    <scope>NUCLEOTIDE SEQUENCE [LARGE SCALE GENOMIC DNA]</scope>
</reference>
<keyword evidence="3" id="KW-1185">Reference proteome</keyword>